<gene>
    <name evidence="4" type="ORF">FN846DRAFT_767188</name>
</gene>
<dbReference type="InterPro" id="IPR002110">
    <property type="entry name" value="Ankyrin_rpt"/>
</dbReference>
<evidence type="ECO:0000313" key="5">
    <source>
        <dbReference type="Proteomes" id="UP000326924"/>
    </source>
</evidence>
<dbReference type="SMART" id="SM00248">
    <property type="entry name" value="ANK"/>
    <property type="match status" value="3"/>
</dbReference>
<dbReference type="PRINTS" id="PR01415">
    <property type="entry name" value="ANKYRIN"/>
</dbReference>
<dbReference type="PROSITE" id="PS50088">
    <property type="entry name" value="ANK_REPEAT"/>
    <property type="match status" value="2"/>
</dbReference>
<evidence type="ECO:0000256" key="2">
    <source>
        <dbReference type="ARBA" id="ARBA00023043"/>
    </source>
</evidence>
<dbReference type="AlphaFoldDB" id="A0A5J5F148"/>
<accession>A0A5J5F148</accession>
<dbReference type="Pfam" id="PF12796">
    <property type="entry name" value="Ank_2"/>
    <property type="match status" value="1"/>
</dbReference>
<dbReference type="Gene3D" id="1.25.40.20">
    <property type="entry name" value="Ankyrin repeat-containing domain"/>
    <property type="match status" value="1"/>
</dbReference>
<keyword evidence="5" id="KW-1185">Reference proteome</keyword>
<dbReference type="OrthoDB" id="823504at2759"/>
<dbReference type="EMBL" id="VXIS01000054">
    <property type="protein sequence ID" value="KAA8909810.1"/>
    <property type="molecule type" value="Genomic_DNA"/>
</dbReference>
<dbReference type="Proteomes" id="UP000326924">
    <property type="component" value="Unassembled WGS sequence"/>
</dbReference>
<dbReference type="PANTHER" id="PTHR23206:SF7">
    <property type="entry name" value="PROTEIN KINASE DOMAIN-CONTAINING PROTEIN"/>
    <property type="match status" value="1"/>
</dbReference>
<evidence type="ECO:0000256" key="1">
    <source>
        <dbReference type="ARBA" id="ARBA00022737"/>
    </source>
</evidence>
<proteinExistence type="predicted"/>
<dbReference type="SUPFAM" id="SSF48403">
    <property type="entry name" value="Ankyrin repeat"/>
    <property type="match status" value="1"/>
</dbReference>
<feature type="repeat" description="ANK" evidence="3">
    <location>
        <begin position="108"/>
        <end position="140"/>
    </location>
</feature>
<feature type="repeat" description="ANK" evidence="3">
    <location>
        <begin position="38"/>
        <end position="63"/>
    </location>
</feature>
<keyword evidence="1" id="KW-0677">Repeat</keyword>
<evidence type="ECO:0000313" key="4">
    <source>
        <dbReference type="EMBL" id="KAA8909810.1"/>
    </source>
</evidence>
<dbReference type="Pfam" id="PF13637">
    <property type="entry name" value="Ank_4"/>
    <property type="match status" value="1"/>
</dbReference>
<evidence type="ECO:0000256" key="3">
    <source>
        <dbReference type="PROSITE-ProRule" id="PRU00023"/>
    </source>
</evidence>
<name>A0A5J5F148_9PEZI</name>
<protein>
    <submittedName>
        <fullName evidence="4">Ankyrin repeat-containing domain protein</fullName>
    </submittedName>
</protein>
<dbReference type="InParanoid" id="A0A5J5F148"/>
<dbReference type="InterPro" id="IPR036770">
    <property type="entry name" value="Ankyrin_rpt-contain_sf"/>
</dbReference>
<organism evidence="4 5">
    <name type="scientific">Sphaerosporella brunnea</name>
    <dbReference type="NCBI Taxonomy" id="1250544"/>
    <lineage>
        <taxon>Eukaryota</taxon>
        <taxon>Fungi</taxon>
        <taxon>Dikarya</taxon>
        <taxon>Ascomycota</taxon>
        <taxon>Pezizomycotina</taxon>
        <taxon>Pezizomycetes</taxon>
        <taxon>Pezizales</taxon>
        <taxon>Pyronemataceae</taxon>
        <taxon>Sphaerosporella</taxon>
    </lineage>
</organism>
<reference evidence="4 5" key="1">
    <citation type="submission" date="2019-09" db="EMBL/GenBank/DDBJ databases">
        <title>Draft genome of the ectomycorrhizal ascomycete Sphaerosporella brunnea.</title>
        <authorList>
            <consortium name="DOE Joint Genome Institute"/>
            <person name="Benucci G.M."/>
            <person name="Marozzi G."/>
            <person name="Antonielli L."/>
            <person name="Sanchez S."/>
            <person name="Marco P."/>
            <person name="Wang X."/>
            <person name="Falini L.B."/>
            <person name="Barry K."/>
            <person name="Haridas S."/>
            <person name="Lipzen A."/>
            <person name="Labutti K."/>
            <person name="Grigoriev I.V."/>
            <person name="Murat C."/>
            <person name="Martin F."/>
            <person name="Albertini E."/>
            <person name="Donnini D."/>
            <person name="Bonito G."/>
        </authorList>
    </citation>
    <scope>NUCLEOTIDE SEQUENCE [LARGE SCALE GENOMIC DNA]</scope>
    <source>
        <strain evidence="4 5">Sb_GMNB300</strain>
    </source>
</reference>
<dbReference type="GO" id="GO:0005737">
    <property type="term" value="C:cytoplasm"/>
    <property type="evidence" value="ECO:0007669"/>
    <property type="project" value="TreeGrafter"/>
</dbReference>
<dbReference type="InterPro" id="IPR051631">
    <property type="entry name" value="Ankyrin-KH/SAM_domain"/>
</dbReference>
<comment type="caution">
    <text evidence="4">The sequence shown here is derived from an EMBL/GenBank/DDBJ whole genome shotgun (WGS) entry which is preliminary data.</text>
</comment>
<sequence length="188" mass="20986">VRIDVSIRLRRGIYVDNLLIVKRILKNNPKSIFNPDIGGNTSLHLAAEWGRLDIVQYLVTQTAHEADGVSKNGMDYTPLMLAAREGHEDVVAFLAGKFEQCIDWRNRQGYTALMLAAMGGRDGVVNILLGQGADKEVSDILGNTALHYASAYVERGASVDHQNRQGWMPISYSCTFEAQRYFEQLVQD</sequence>
<dbReference type="PANTHER" id="PTHR23206">
    <property type="entry name" value="MASK PROTEIN"/>
    <property type="match status" value="1"/>
</dbReference>
<dbReference type="PROSITE" id="PS50297">
    <property type="entry name" value="ANK_REP_REGION"/>
    <property type="match status" value="2"/>
</dbReference>
<feature type="non-terminal residue" evidence="4">
    <location>
        <position position="188"/>
    </location>
</feature>
<keyword evidence="2 3" id="KW-0040">ANK repeat</keyword>
<feature type="non-terminal residue" evidence="4">
    <location>
        <position position="1"/>
    </location>
</feature>